<name>A0A098BR82_9NOCA</name>
<organism evidence="2 3">
    <name type="scientific">Rhodococcus ruber</name>
    <dbReference type="NCBI Taxonomy" id="1830"/>
    <lineage>
        <taxon>Bacteria</taxon>
        <taxon>Bacillati</taxon>
        <taxon>Actinomycetota</taxon>
        <taxon>Actinomycetes</taxon>
        <taxon>Mycobacteriales</taxon>
        <taxon>Nocardiaceae</taxon>
        <taxon>Rhodococcus</taxon>
    </lineage>
</organism>
<proteinExistence type="predicted"/>
<sequence>MAGLSARAVDQVLRTLGEPAAERGRRDDELEDLHRRLLPSIQDPSRRGSLQAAVG</sequence>
<evidence type="ECO:0000313" key="2">
    <source>
        <dbReference type="EMBL" id="CDZ90231.1"/>
    </source>
</evidence>
<protein>
    <submittedName>
        <fullName evidence="2">Phosphate transport system protein PhoU</fullName>
    </submittedName>
</protein>
<reference evidence="2 3" key="1">
    <citation type="journal article" date="2014" name="Genome Announc.">
        <title>Draft Genome Sequence of Propane- and Butane-Oxidizing Actinobacterium Rhodococcus ruber IEGM 231.</title>
        <authorList>
            <person name="Ivshina I.B."/>
            <person name="Kuyukina M.S."/>
            <person name="Krivoruchko A.V."/>
            <person name="Barbe V."/>
            <person name="Fischer C."/>
        </authorList>
    </citation>
    <scope>NUCLEOTIDE SEQUENCE [LARGE SCALE GENOMIC DNA]</scope>
</reference>
<accession>A0A098BR82</accession>
<evidence type="ECO:0000256" key="1">
    <source>
        <dbReference type="SAM" id="MobiDB-lite"/>
    </source>
</evidence>
<feature type="region of interest" description="Disordered" evidence="1">
    <location>
        <begin position="36"/>
        <end position="55"/>
    </location>
</feature>
<evidence type="ECO:0000313" key="3">
    <source>
        <dbReference type="Proteomes" id="UP000042997"/>
    </source>
</evidence>
<dbReference type="RefSeq" id="WP_161800555.1">
    <property type="nucleotide sequence ID" value="NZ_CP129900.1"/>
</dbReference>
<dbReference type="Proteomes" id="UP000042997">
    <property type="component" value="Unassembled WGS sequence"/>
</dbReference>
<gene>
    <name evidence="2" type="ORF">RHRU231_670040</name>
</gene>
<dbReference type="AlphaFoldDB" id="A0A098BR82"/>
<dbReference type="EMBL" id="CCSD01000080">
    <property type="protein sequence ID" value="CDZ90231.1"/>
    <property type="molecule type" value="Genomic_DNA"/>
</dbReference>